<feature type="region of interest" description="Disordered" evidence="1">
    <location>
        <begin position="276"/>
        <end position="535"/>
    </location>
</feature>
<dbReference type="PANTHER" id="PTHR46007">
    <property type="entry name" value="MEDIATOR OF RNA POLYMERASE II TRANSCRIPTION SUBUNIT 12"/>
    <property type="match status" value="1"/>
</dbReference>
<gene>
    <name evidence="3" type="ORF">DBRI00130_LOCUS3930</name>
</gene>
<dbReference type="GO" id="GO:0016592">
    <property type="term" value="C:mediator complex"/>
    <property type="evidence" value="ECO:0007669"/>
    <property type="project" value="TreeGrafter"/>
</dbReference>
<feature type="compositionally biased region" description="Polar residues" evidence="1">
    <location>
        <begin position="410"/>
        <end position="420"/>
    </location>
</feature>
<feature type="compositionally biased region" description="Pro residues" evidence="1">
    <location>
        <begin position="378"/>
        <end position="388"/>
    </location>
</feature>
<feature type="region of interest" description="Disordered" evidence="1">
    <location>
        <begin position="582"/>
        <end position="603"/>
    </location>
</feature>
<feature type="domain" description="DUF6824" evidence="2">
    <location>
        <begin position="55"/>
        <end position="140"/>
    </location>
</feature>
<feature type="region of interest" description="Disordered" evidence="1">
    <location>
        <begin position="769"/>
        <end position="821"/>
    </location>
</feature>
<dbReference type="InterPro" id="IPR051647">
    <property type="entry name" value="Mediator_comp_sub12"/>
</dbReference>
<dbReference type="AlphaFoldDB" id="A0A7S4QJX4"/>
<feature type="compositionally biased region" description="Low complexity" evidence="1">
    <location>
        <begin position="801"/>
        <end position="810"/>
    </location>
</feature>
<dbReference type="InterPro" id="IPR049227">
    <property type="entry name" value="DUF6824"/>
</dbReference>
<feature type="compositionally biased region" description="Low complexity" evidence="1">
    <location>
        <begin position="323"/>
        <end position="345"/>
    </location>
</feature>
<reference evidence="3" key="1">
    <citation type="submission" date="2021-01" db="EMBL/GenBank/DDBJ databases">
        <authorList>
            <person name="Corre E."/>
            <person name="Pelletier E."/>
            <person name="Niang G."/>
            <person name="Scheremetjew M."/>
            <person name="Finn R."/>
            <person name="Kale V."/>
            <person name="Holt S."/>
            <person name="Cochrane G."/>
            <person name="Meng A."/>
            <person name="Brown T."/>
            <person name="Cohen L."/>
        </authorList>
    </citation>
    <scope>NUCLEOTIDE SEQUENCE</scope>
    <source>
        <strain evidence="3">GSO104</strain>
    </source>
</reference>
<dbReference type="Pfam" id="PF20710">
    <property type="entry name" value="DUF6824"/>
    <property type="match status" value="1"/>
</dbReference>
<feature type="compositionally biased region" description="Basic and acidic residues" evidence="1">
    <location>
        <begin position="304"/>
        <end position="315"/>
    </location>
</feature>
<feature type="compositionally biased region" description="Polar residues" evidence="1">
    <location>
        <begin position="428"/>
        <end position="452"/>
    </location>
</feature>
<dbReference type="PANTHER" id="PTHR46007:SF8">
    <property type="entry name" value="C2H2-TYPE DOMAIN-CONTAINING PROTEIN"/>
    <property type="match status" value="1"/>
</dbReference>
<dbReference type="EMBL" id="HBNS01004854">
    <property type="protein sequence ID" value="CAE4585925.1"/>
    <property type="molecule type" value="Transcribed_RNA"/>
</dbReference>
<protein>
    <recommendedName>
        <fullName evidence="2">DUF6824 domain-containing protein</fullName>
    </recommendedName>
</protein>
<proteinExistence type="predicted"/>
<evidence type="ECO:0000256" key="1">
    <source>
        <dbReference type="SAM" id="MobiDB-lite"/>
    </source>
</evidence>
<feature type="compositionally biased region" description="Low complexity" evidence="1">
    <location>
        <begin position="360"/>
        <end position="375"/>
    </location>
</feature>
<evidence type="ECO:0000313" key="3">
    <source>
        <dbReference type="EMBL" id="CAE4585925.1"/>
    </source>
</evidence>
<feature type="compositionally biased region" description="Polar residues" evidence="1">
    <location>
        <begin position="769"/>
        <end position="792"/>
    </location>
</feature>
<sequence length="847" mass="90745">MATAQAAVGNAPSEQNDSGSTPSPAEMDVTSAGAPISAIPGDYPLTDIEKPHAHDVLCGRGGGTNNHIGNNHWRTLVNANKRLYISLPKRQKMLVAQSIVRAVRCQVPPGRFLQKDAGSNTWCDIGDQKAQDKTSQALREGAPDLRNSMKEEQKFVESQGFATGMAGPMATPMAAPMAPMGAHMPYMPNPYAAPMGAIPGMPQHPGMMAMPGMPQPPPPMAASPVMAGSPLMYGSPQHQMQVAQAAVMYNHAAMQTAMMYQPGPFAMMPPPHPHAHNAFYPNGAPPIPPQKPTVQSSSAATKTDSTDPKTPDDKTAQAASTLAAPEPASSADPPEEASPASAAAATTSGPNTVVLKSDGDAAPPDALDSDSAAASEHMPPPPPLPPHVKPASVMRLTPFETPAPAMPSAHQANGSSSSNRAAMPSPLPAQQSDSTAPIQPSIPQTKTEQETFVPSLDQPCDKPISEKSQQQPSQKLPLAAQDPCAPPPLALNNHKHPQQQKQQLQQHQSLQDTSSPTSPEANYKKRGPRSHICFFDDQPRAEETSEFQRMMNHHSNVEDYFAPTPFSILQHAGLRMTNESNLIDSDDEDDVTPPVDNPNARENDRQKWESLKALLEMHNCPPHNQTEVNVPPTSLNRDASANMSDIFSADDISLTSMTISRNVSRTLVGMGRDSTSTGGSQTSGYIETNPTNFERATSLAFSDMSLSRGVSLSGPGDNAVTPNPYTKWGEVTFAPGVAGGGFFQQQQQQQHEQQQQQPLQYQLQAQMETNRTTTDSNYQTSDGSDNNISEVRSNMPAISPQQQNQQNQQQGINNANVTSSERESLEMIYLSRGASLAFEKFGNDTSS</sequence>
<evidence type="ECO:0000259" key="2">
    <source>
        <dbReference type="Pfam" id="PF20710"/>
    </source>
</evidence>
<name>A0A7S4QJX4_9STRA</name>
<feature type="compositionally biased region" description="Low complexity" evidence="1">
    <location>
        <begin position="499"/>
        <end position="511"/>
    </location>
</feature>
<dbReference type="GO" id="GO:0045944">
    <property type="term" value="P:positive regulation of transcription by RNA polymerase II"/>
    <property type="evidence" value="ECO:0007669"/>
    <property type="project" value="TreeGrafter"/>
</dbReference>
<organism evidence="3">
    <name type="scientific">Ditylum brightwellii</name>
    <dbReference type="NCBI Taxonomy" id="49249"/>
    <lineage>
        <taxon>Eukaryota</taxon>
        <taxon>Sar</taxon>
        <taxon>Stramenopiles</taxon>
        <taxon>Ochrophyta</taxon>
        <taxon>Bacillariophyta</taxon>
        <taxon>Mediophyceae</taxon>
        <taxon>Lithodesmiophycidae</taxon>
        <taxon>Lithodesmiales</taxon>
        <taxon>Lithodesmiaceae</taxon>
        <taxon>Ditylum</taxon>
    </lineage>
</organism>
<dbReference type="GO" id="GO:0003713">
    <property type="term" value="F:transcription coactivator activity"/>
    <property type="evidence" value="ECO:0007669"/>
    <property type="project" value="TreeGrafter"/>
</dbReference>
<feature type="compositionally biased region" description="Polar residues" evidence="1">
    <location>
        <begin position="12"/>
        <end position="23"/>
    </location>
</feature>
<accession>A0A7S4QJX4</accession>
<feature type="region of interest" description="Disordered" evidence="1">
    <location>
        <begin position="1"/>
        <end position="45"/>
    </location>
</feature>